<sequence length="37" mass="4501">MNFIYQISNIVLYYLKLLHVQSFVQIITQLTGYYLIF</sequence>
<dbReference type="AlphaFoldDB" id="A0A2P2II09"/>
<evidence type="ECO:0000313" key="1">
    <source>
        <dbReference type="EMBL" id="MBW80859.1"/>
    </source>
</evidence>
<protein>
    <submittedName>
        <fullName evidence="1">Uncharacterized protein</fullName>
    </submittedName>
</protein>
<name>A0A2P2II09_RHIMU</name>
<dbReference type="EMBL" id="GGEC01000376">
    <property type="protein sequence ID" value="MBW80859.1"/>
    <property type="molecule type" value="Transcribed_RNA"/>
</dbReference>
<reference evidence="1" key="1">
    <citation type="submission" date="2018-02" db="EMBL/GenBank/DDBJ databases">
        <title>Rhizophora mucronata_Transcriptome.</title>
        <authorList>
            <person name="Meera S.P."/>
            <person name="Sreeshan A."/>
            <person name="Augustine A."/>
        </authorList>
    </citation>
    <scope>NUCLEOTIDE SEQUENCE</scope>
    <source>
        <tissue evidence="1">Leaf</tissue>
    </source>
</reference>
<accession>A0A2P2II09</accession>
<proteinExistence type="predicted"/>
<organism evidence="1">
    <name type="scientific">Rhizophora mucronata</name>
    <name type="common">Asiatic mangrove</name>
    <dbReference type="NCBI Taxonomy" id="61149"/>
    <lineage>
        <taxon>Eukaryota</taxon>
        <taxon>Viridiplantae</taxon>
        <taxon>Streptophyta</taxon>
        <taxon>Embryophyta</taxon>
        <taxon>Tracheophyta</taxon>
        <taxon>Spermatophyta</taxon>
        <taxon>Magnoliopsida</taxon>
        <taxon>eudicotyledons</taxon>
        <taxon>Gunneridae</taxon>
        <taxon>Pentapetalae</taxon>
        <taxon>rosids</taxon>
        <taxon>fabids</taxon>
        <taxon>Malpighiales</taxon>
        <taxon>Rhizophoraceae</taxon>
        <taxon>Rhizophora</taxon>
    </lineage>
</organism>